<accession>G9ENX4</accession>
<dbReference type="Proteomes" id="UP000002770">
    <property type="component" value="Unassembled WGS sequence"/>
</dbReference>
<dbReference type="EMBL" id="JH413820">
    <property type="protein sequence ID" value="EHL31046.1"/>
    <property type="molecule type" value="Genomic_DNA"/>
</dbReference>
<feature type="region of interest" description="Disordered" evidence="1">
    <location>
        <begin position="1"/>
        <end position="85"/>
    </location>
</feature>
<gene>
    <name evidence="2" type="ORF">LDG_6953</name>
</gene>
<dbReference type="InParanoid" id="G9ENX4"/>
<evidence type="ECO:0000256" key="1">
    <source>
        <dbReference type="SAM" id="MobiDB-lite"/>
    </source>
</evidence>
<reference evidence="2 3" key="1">
    <citation type="journal article" date="2011" name="BMC Genomics">
        <title>Insight into cross-talk between intra-amoebal pathogens.</title>
        <authorList>
            <person name="Gimenez G."/>
            <person name="Bertelli C."/>
            <person name="Moliner C."/>
            <person name="Robert C."/>
            <person name="Raoult D."/>
            <person name="Fournier P.E."/>
            <person name="Greub G."/>
        </authorList>
    </citation>
    <scope>NUCLEOTIDE SEQUENCE [LARGE SCALE GENOMIC DNA]</scope>
    <source>
        <strain evidence="2 3">LLAP12</strain>
    </source>
</reference>
<proteinExistence type="predicted"/>
<name>G9ENX4_9GAMM</name>
<dbReference type="AlphaFoldDB" id="G9ENX4"/>
<dbReference type="HOGENOM" id="CLU_2508635_0_0_6"/>
<organism evidence="2 3">
    <name type="scientific">Legionella drancourtii LLAP12</name>
    <dbReference type="NCBI Taxonomy" id="658187"/>
    <lineage>
        <taxon>Bacteria</taxon>
        <taxon>Pseudomonadati</taxon>
        <taxon>Pseudomonadota</taxon>
        <taxon>Gammaproteobacteria</taxon>
        <taxon>Legionellales</taxon>
        <taxon>Legionellaceae</taxon>
        <taxon>Legionella</taxon>
    </lineage>
</organism>
<evidence type="ECO:0000313" key="2">
    <source>
        <dbReference type="EMBL" id="EHL31046.1"/>
    </source>
</evidence>
<sequence>MYQGQVNNHANAPIHGNHRPGGQAVVVSPQQPQPQTRPMPLQSQPQAQVQPNAHGHGRVNGPTAMPPAASGSKTLDQQHNVEGHN</sequence>
<feature type="compositionally biased region" description="Polar residues" evidence="1">
    <location>
        <begin position="1"/>
        <end position="10"/>
    </location>
</feature>
<keyword evidence="3" id="KW-1185">Reference proteome</keyword>
<evidence type="ECO:0000313" key="3">
    <source>
        <dbReference type="Proteomes" id="UP000002770"/>
    </source>
</evidence>
<protein>
    <submittedName>
        <fullName evidence="2">Uncharacterized protein</fullName>
    </submittedName>
</protein>